<reference evidence="2 3" key="1">
    <citation type="submission" date="2023-08" db="EMBL/GenBank/DDBJ databases">
        <title>Genome sequencing of plant associated microbes to promote plant fitness in Sorghum bicolor and Oryza sativa.</title>
        <authorList>
            <person name="Coleman-Derr D."/>
        </authorList>
    </citation>
    <scope>NUCLEOTIDE SEQUENCE [LARGE SCALE GENOMIC DNA]</scope>
    <source>
        <strain evidence="2 3">SLBN-33</strain>
    </source>
</reference>
<sequence>MNGVAWIMLVLAAIAGAFAFAAAGTLMLLLLIADVAQRLTRDDDNRGDY</sequence>
<gene>
    <name evidence="2" type="ORF">QF025_000193</name>
</gene>
<comment type="caution">
    <text evidence="2">The sequence shown here is derived from an EMBL/GenBank/DDBJ whole genome shotgun (WGS) entry which is preliminary data.</text>
</comment>
<feature type="transmembrane region" description="Helical" evidence="1">
    <location>
        <begin position="6"/>
        <end position="32"/>
    </location>
</feature>
<dbReference type="RefSeq" id="WP_006047811.1">
    <property type="nucleotide sequence ID" value="NZ_ATXV01000011.1"/>
</dbReference>
<accession>A0ABD5C881</accession>
<evidence type="ECO:0000313" key="3">
    <source>
        <dbReference type="Proteomes" id="UP001245184"/>
    </source>
</evidence>
<keyword evidence="1" id="KW-0812">Transmembrane</keyword>
<proteinExistence type="predicted"/>
<protein>
    <submittedName>
        <fullName evidence="2">Membrane protein</fullName>
    </submittedName>
</protein>
<dbReference type="GeneID" id="97006521"/>
<name>A0ABD5C881_9BURK</name>
<keyword evidence="1" id="KW-1133">Transmembrane helix</keyword>
<dbReference type="Proteomes" id="UP001245184">
    <property type="component" value="Unassembled WGS sequence"/>
</dbReference>
<organism evidence="2 3">
    <name type="scientific">Paraburkholderia graminis</name>
    <dbReference type="NCBI Taxonomy" id="60548"/>
    <lineage>
        <taxon>Bacteria</taxon>
        <taxon>Pseudomonadati</taxon>
        <taxon>Pseudomonadota</taxon>
        <taxon>Betaproteobacteria</taxon>
        <taxon>Burkholderiales</taxon>
        <taxon>Burkholderiaceae</taxon>
        <taxon>Paraburkholderia</taxon>
    </lineage>
</organism>
<keyword evidence="1" id="KW-0472">Membrane</keyword>
<evidence type="ECO:0000313" key="2">
    <source>
        <dbReference type="EMBL" id="MDR6201473.1"/>
    </source>
</evidence>
<evidence type="ECO:0000256" key="1">
    <source>
        <dbReference type="SAM" id="Phobius"/>
    </source>
</evidence>
<dbReference type="EMBL" id="JAVIZN010000002">
    <property type="protein sequence ID" value="MDR6201473.1"/>
    <property type="molecule type" value="Genomic_DNA"/>
</dbReference>
<dbReference type="AlphaFoldDB" id="A0ABD5C881"/>